<dbReference type="GO" id="GO:0005759">
    <property type="term" value="C:mitochondrial matrix"/>
    <property type="evidence" value="ECO:0007669"/>
    <property type="project" value="TreeGrafter"/>
</dbReference>
<dbReference type="OMA" id="MLFESAV"/>
<evidence type="ECO:0000313" key="3">
    <source>
        <dbReference type="Proteomes" id="UP000001861"/>
    </source>
</evidence>
<dbReference type="InterPro" id="IPR032870">
    <property type="entry name" value="ALKBH7-like"/>
</dbReference>
<dbReference type="PANTHER" id="PTHR21052:SF0">
    <property type="entry name" value="ALPHA-KETOGLUTARATE-DEPENDENT DIOXYGENASE ALKB HOMOLOG 7, MITOCHONDRIAL"/>
    <property type="match status" value="1"/>
</dbReference>
<dbReference type="VEuPathDB" id="FungiDB:CC1G_10657"/>
<accession>A8P663</accession>
<sequence length="309" mass="33907">MALKRTGSAARICEGATLGPASKKRKPLRIVIPCVDVIKPPSPGSDVDPFSALSSGSSSLDSLFDETESTNGADEDIFPASLTAPSTIGGLYFDPTVLLPEICATSVWEFCQETYFRSPGVNQVMLFGRFNPESEDDAHISSSIGFPPVLVSLLDTLSVVLRPTLPKETYDLLFPETPTQARQAIINLYHPGEGITPHVDLLGRYADGIIGVSFGSGSVMRFDQVTEEVESHVHSGPEKAGRHDLYLPQRSVVVLSKDARYKWTHGIDKRTRDYVVHGSSAGEEDKVRFKYKAGLRKQYESDEMTWQLV</sequence>
<dbReference type="InParanoid" id="A8P663"/>
<dbReference type="HOGENOM" id="CLU_052246_2_0_1"/>
<dbReference type="GO" id="GO:0006974">
    <property type="term" value="P:DNA damage response"/>
    <property type="evidence" value="ECO:0007669"/>
    <property type="project" value="InterPro"/>
</dbReference>
<organism evidence="2 3">
    <name type="scientific">Coprinopsis cinerea (strain Okayama-7 / 130 / ATCC MYA-4618 / FGSC 9003)</name>
    <name type="common">Inky cap fungus</name>
    <name type="synonym">Hormographiella aspergillata</name>
    <dbReference type="NCBI Taxonomy" id="240176"/>
    <lineage>
        <taxon>Eukaryota</taxon>
        <taxon>Fungi</taxon>
        <taxon>Dikarya</taxon>
        <taxon>Basidiomycota</taxon>
        <taxon>Agaricomycotina</taxon>
        <taxon>Agaricomycetes</taxon>
        <taxon>Agaricomycetidae</taxon>
        <taxon>Agaricales</taxon>
        <taxon>Agaricineae</taxon>
        <taxon>Psathyrellaceae</taxon>
        <taxon>Coprinopsis</taxon>
    </lineage>
</organism>
<dbReference type="InterPro" id="IPR027450">
    <property type="entry name" value="AlkB-like"/>
</dbReference>
<dbReference type="OrthoDB" id="412814at2759"/>
<dbReference type="RefSeq" id="XP_001839092.2">
    <property type="nucleotide sequence ID" value="XM_001839040.2"/>
</dbReference>
<dbReference type="AlphaFoldDB" id="A8P663"/>
<comment type="caution">
    <text evidence="2">The sequence shown here is derived from an EMBL/GenBank/DDBJ whole genome shotgun (WGS) entry which is preliminary data.</text>
</comment>
<dbReference type="KEGG" id="cci:CC1G_10657"/>
<dbReference type="InterPro" id="IPR037151">
    <property type="entry name" value="AlkB-like_sf"/>
</dbReference>
<protein>
    <recommendedName>
        <fullName evidence="1">Fe2OG dioxygenase domain-containing protein</fullName>
    </recommendedName>
</protein>
<dbReference type="Gene3D" id="2.60.120.590">
    <property type="entry name" value="Alpha-ketoglutarate-dependent dioxygenase AlkB-like"/>
    <property type="match status" value="1"/>
</dbReference>
<dbReference type="Pfam" id="PF13532">
    <property type="entry name" value="2OG-FeII_Oxy_2"/>
    <property type="match status" value="1"/>
</dbReference>
<dbReference type="PROSITE" id="PS51471">
    <property type="entry name" value="FE2OG_OXY"/>
    <property type="match status" value="1"/>
</dbReference>
<gene>
    <name evidence="2" type="ORF">CC1G_10657</name>
</gene>
<dbReference type="GO" id="GO:0016706">
    <property type="term" value="F:2-oxoglutarate-dependent dioxygenase activity"/>
    <property type="evidence" value="ECO:0007669"/>
    <property type="project" value="TreeGrafter"/>
</dbReference>
<dbReference type="InterPro" id="IPR005123">
    <property type="entry name" value="Oxoglu/Fe-dep_dioxygenase_dom"/>
</dbReference>
<evidence type="ECO:0000313" key="2">
    <source>
        <dbReference type="EMBL" id="EAU82752.2"/>
    </source>
</evidence>
<feature type="domain" description="Fe2OG dioxygenase" evidence="1">
    <location>
        <begin position="177"/>
        <end position="299"/>
    </location>
</feature>
<proteinExistence type="predicted"/>
<dbReference type="PANTHER" id="PTHR21052">
    <property type="entry name" value="SPERMATOGENESIS ASSOCIATED 11-RELATED"/>
    <property type="match status" value="1"/>
</dbReference>
<dbReference type="GeneID" id="6015694"/>
<keyword evidence="3" id="KW-1185">Reference proteome</keyword>
<name>A8P663_COPC7</name>
<dbReference type="SUPFAM" id="SSF51197">
    <property type="entry name" value="Clavaminate synthase-like"/>
    <property type="match status" value="1"/>
</dbReference>
<dbReference type="Proteomes" id="UP000001861">
    <property type="component" value="Unassembled WGS sequence"/>
</dbReference>
<evidence type="ECO:0000259" key="1">
    <source>
        <dbReference type="PROSITE" id="PS51471"/>
    </source>
</evidence>
<dbReference type="eggNOG" id="KOG4176">
    <property type="taxonomic scope" value="Eukaryota"/>
</dbReference>
<reference evidence="2 3" key="1">
    <citation type="journal article" date="2010" name="Proc. Natl. Acad. Sci. U.S.A.">
        <title>Insights into evolution of multicellular fungi from the assembled chromosomes of the mushroom Coprinopsis cinerea (Coprinus cinereus).</title>
        <authorList>
            <person name="Stajich J.E."/>
            <person name="Wilke S.K."/>
            <person name="Ahren D."/>
            <person name="Au C.H."/>
            <person name="Birren B.W."/>
            <person name="Borodovsky M."/>
            <person name="Burns C."/>
            <person name="Canback B."/>
            <person name="Casselton L.A."/>
            <person name="Cheng C.K."/>
            <person name="Deng J."/>
            <person name="Dietrich F.S."/>
            <person name="Fargo D.C."/>
            <person name="Farman M.L."/>
            <person name="Gathman A.C."/>
            <person name="Goldberg J."/>
            <person name="Guigo R."/>
            <person name="Hoegger P.J."/>
            <person name="Hooker J.B."/>
            <person name="Huggins A."/>
            <person name="James T.Y."/>
            <person name="Kamada T."/>
            <person name="Kilaru S."/>
            <person name="Kodira C."/>
            <person name="Kues U."/>
            <person name="Kupfer D."/>
            <person name="Kwan H.S."/>
            <person name="Lomsadze A."/>
            <person name="Li W."/>
            <person name="Lilly W.W."/>
            <person name="Ma L.J."/>
            <person name="Mackey A.J."/>
            <person name="Manning G."/>
            <person name="Martin F."/>
            <person name="Muraguchi H."/>
            <person name="Natvig D.O."/>
            <person name="Palmerini H."/>
            <person name="Ramesh M.A."/>
            <person name="Rehmeyer C.J."/>
            <person name="Roe B.A."/>
            <person name="Shenoy N."/>
            <person name="Stanke M."/>
            <person name="Ter-Hovhannisyan V."/>
            <person name="Tunlid A."/>
            <person name="Velagapudi R."/>
            <person name="Vision T.J."/>
            <person name="Zeng Q."/>
            <person name="Zolan M.E."/>
            <person name="Pukkila P.J."/>
        </authorList>
    </citation>
    <scope>NUCLEOTIDE SEQUENCE [LARGE SCALE GENOMIC DNA]</scope>
    <source>
        <strain evidence="3">Okayama-7 / 130 / ATCC MYA-4618 / FGSC 9003</strain>
    </source>
</reference>
<dbReference type="GO" id="GO:0006631">
    <property type="term" value="P:fatty acid metabolic process"/>
    <property type="evidence" value="ECO:0007669"/>
    <property type="project" value="TreeGrafter"/>
</dbReference>
<dbReference type="EMBL" id="AACS02000005">
    <property type="protein sequence ID" value="EAU82752.2"/>
    <property type="molecule type" value="Genomic_DNA"/>
</dbReference>